<protein>
    <submittedName>
        <fullName evidence="1">DUF3179 domain-containing (Seleno)protein</fullName>
    </submittedName>
</protein>
<dbReference type="AlphaFoldDB" id="A0ABD5PIY4"/>
<dbReference type="EMBL" id="JBHSFA010000001">
    <property type="protein sequence ID" value="MFC4540497.1"/>
    <property type="molecule type" value="Genomic_DNA"/>
</dbReference>
<sequence length="82" mass="8870">MNIRQVVPKDAIPSVDDPAFGTAYFGDGNDDVIDVKTTPTKSHPVCILDYHKIVNDVLDRGDETVLIAVIWCPLCGSGVVND</sequence>
<gene>
    <name evidence="1" type="ORF">ACFO5R_00985</name>
</gene>
<name>A0ABD5PIY4_9EURY</name>
<evidence type="ECO:0000313" key="1">
    <source>
        <dbReference type="EMBL" id="MFC4540497.1"/>
    </source>
</evidence>
<proteinExistence type="predicted"/>
<dbReference type="RefSeq" id="WP_250142541.1">
    <property type="nucleotide sequence ID" value="NZ_JALIQP010000007.1"/>
</dbReference>
<dbReference type="Pfam" id="PF11376">
    <property type="entry name" value="DUF3179"/>
    <property type="match status" value="1"/>
</dbReference>
<organism evidence="1 2">
    <name type="scientific">Halosolutus amylolyticus</name>
    <dbReference type="NCBI Taxonomy" id="2932267"/>
    <lineage>
        <taxon>Archaea</taxon>
        <taxon>Methanobacteriati</taxon>
        <taxon>Methanobacteriota</taxon>
        <taxon>Stenosarchaea group</taxon>
        <taxon>Halobacteria</taxon>
        <taxon>Halobacteriales</taxon>
        <taxon>Natrialbaceae</taxon>
        <taxon>Halosolutus</taxon>
    </lineage>
</organism>
<evidence type="ECO:0000313" key="2">
    <source>
        <dbReference type="Proteomes" id="UP001595898"/>
    </source>
</evidence>
<dbReference type="InterPro" id="IPR021516">
    <property type="entry name" value="DUF3179"/>
</dbReference>
<dbReference type="Proteomes" id="UP001595898">
    <property type="component" value="Unassembled WGS sequence"/>
</dbReference>
<accession>A0ABD5PIY4</accession>
<reference evidence="1 2" key="1">
    <citation type="journal article" date="2019" name="Int. J. Syst. Evol. Microbiol.">
        <title>The Global Catalogue of Microorganisms (GCM) 10K type strain sequencing project: providing services to taxonomists for standard genome sequencing and annotation.</title>
        <authorList>
            <consortium name="The Broad Institute Genomics Platform"/>
            <consortium name="The Broad Institute Genome Sequencing Center for Infectious Disease"/>
            <person name="Wu L."/>
            <person name="Ma J."/>
        </authorList>
    </citation>
    <scope>NUCLEOTIDE SEQUENCE [LARGE SCALE GENOMIC DNA]</scope>
    <source>
        <strain evidence="1 2">WLHS5</strain>
    </source>
</reference>
<keyword evidence="2" id="KW-1185">Reference proteome</keyword>
<comment type="caution">
    <text evidence="1">The sequence shown here is derived from an EMBL/GenBank/DDBJ whole genome shotgun (WGS) entry which is preliminary data.</text>
</comment>